<dbReference type="SUPFAM" id="SSF144052">
    <property type="entry name" value="Thermophilic metalloprotease-like"/>
    <property type="match status" value="1"/>
</dbReference>
<dbReference type="AlphaFoldDB" id="A0A9D9EBB3"/>
<evidence type="ECO:0000313" key="1">
    <source>
        <dbReference type="EMBL" id="MBO8443650.1"/>
    </source>
</evidence>
<reference evidence="1" key="1">
    <citation type="submission" date="2020-10" db="EMBL/GenBank/DDBJ databases">
        <authorList>
            <person name="Gilroy R."/>
        </authorList>
    </citation>
    <scope>NUCLEOTIDE SEQUENCE</scope>
    <source>
        <strain evidence="1">11167</strain>
    </source>
</reference>
<dbReference type="GO" id="GO:0004177">
    <property type="term" value="F:aminopeptidase activity"/>
    <property type="evidence" value="ECO:0007669"/>
    <property type="project" value="UniProtKB-KW"/>
</dbReference>
<comment type="caution">
    <text evidence="1">The sequence shown here is derived from an EMBL/GenBank/DDBJ whole genome shotgun (WGS) entry which is preliminary data.</text>
</comment>
<gene>
    <name evidence="1" type="ORF">IAC42_07850</name>
</gene>
<sequence>MSVRERYAYFIVHRMLRLEEGEHLTLNVDEDCLDEAHTLAHEAANTSQIAVTMVTIRQGRVDGVDEIEPDGGRSLKARREVLLHLAPFTPSRYDGAGELDAPTLARHRLLADPIFLDRRLSIPYAVAYIPTASWAEFVYGPGESVDRLYLDLADFMNMDDEIRDDLSLTTHRSLSMTAKRLEELDVERYSIVGEGIELTVYPASGAAPGPSSIALEGGRFFYPSLPCQDIAIPLDSRRGEGHIRSTRPFRFFDRLVEDVEMGIEGGRMKSFSGPDAQLVNSYINIDDQASALGELVLCEELTRAAGFRSAFGIPILDRMRTTGLVFGGASPERITLCDESKLEENGLNTSFARLEVPVGSRKMTVTAHTKDGRLVTVMEDGRFRI</sequence>
<organism evidence="1 2">
    <name type="scientific">Candidatus Aphodenecus pullistercoris</name>
    <dbReference type="NCBI Taxonomy" id="2840669"/>
    <lineage>
        <taxon>Bacteria</taxon>
        <taxon>Pseudomonadati</taxon>
        <taxon>Spirochaetota</taxon>
        <taxon>Spirochaetia</taxon>
        <taxon>Spirochaetales</taxon>
        <taxon>Candidatus Aphodenecus</taxon>
    </lineage>
</organism>
<keyword evidence="1" id="KW-0378">Hydrolase</keyword>
<accession>A0A9D9EBB3</accession>
<dbReference type="EMBL" id="JADIMU010000053">
    <property type="protein sequence ID" value="MBO8443650.1"/>
    <property type="molecule type" value="Genomic_DNA"/>
</dbReference>
<dbReference type="Proteomes" id="UP000823633">
    <property type="component" value="Unassembled WGS sequence"/>
</dbReference>
<dbReference type="GO" id="GO:0006508">
    <property type="term" value="P:proteolysis"/>
    <property type="evidence" value="ECO:0007669"/>
    <property type="project" value="InterPro"/>
</dbReference>
<evidence type="ECO:0000313" key="2">
    <source>
        <dbReference type="Proteomes" id="UP000823633"/>
    </source>
</evidence>
<dbReference type="PRINTS" id="PR00919">
    <property type="entry name" value="THERMOPTASE"/>
</dbReference>
<reference evidence="1" key="2">
    <citation type="journal article" date="2021" name="PeerJ">
        <title>Extensive microbial diversity within the chicken gut microbiome revealed by metagenomics and culture.</title>
        <authorList>
            <person name="Gilroy R."/>
            <person name="Ravi A."/>
            <person name="Getino M."/>
            <person name="Pursley I."/>
            <person name="Horton D.L."/>
            <person name="Alikhan N.F."/>
            <person name="Baker D."/>
            <person name="Gharbi K."/>
            <person name="Hall N."/>
            <person name="Watson M."/>
            <person name="Adriaenssens E.M."/>
            <person name="Foster-Nyarko E."/>
            <person name="Jarju S."/>
            <person name="Secka A."/>
            <person name="Antonio M."/>
            <person name="Oren A."/>
            <person name="Chaudhuri R.R."/>
            <person name="La Ragione R."/>
            <person name="Hildebrand F."/>
            <person name="Pallen M.J."/>
        </authorList>
    </citation>
    <scope>NUCLEOTIDE SEQUENCE</scope>
    <source>
        <strain evidence="1">11167</strain>
    </source>
</reference>
<name>A0A9D9EBB3_9SPIR</name>
<keyword evidence="1" id="KW-0031">Aminopeptidase</keyword>
<dbReference type="Pfam" id="PF02073">
    <property type="entry name" value="Peptidase_M29"/>
    <property type="match status" value="1"/>
</dbReference>
<protein>
    <submittedName>
        <fullName evidence="1">Aminopeptidase</fullName>
    </submittedName>
</protein>
<dbReference type="InterPro" id="IPR000787">
    <property type="entry name" value="Peptidase_M29"/>
</dbReference>
<keyword evidence="1" id="KW-0645">Protease</keyword>
<proteinExistence type="predicted"/>